<accession>M1D9L6</accession>
<dbReference type="InParanoid" id="M1D9L6"/>
<dbReference type="Proteomes" id="UP000011115">
    <property type="component" value="Unassembled WGS sequence"/>
</dbReference>
<name>M1D9L6_SOLTU</name>
<sequence length="152" mass="17713">MGIVQSGSFQRDADHKETLLRWMAHHITENGERIEWADNVVTWDRVVMLATIMAGLEIDFSHILIAEIHERSFKTTTTLPFPCLIFHFCREASVPIWHCDRLLKATKTLDIGFIRDDANLAAPRREPHVNVPPWVLLLLQMWRKCRLMTPPF</sequence>
<dbReference type="InterPro" id="IPR046796">
    <property type="entry name" value="Transposase_32_dom"/>
</dbReference>
<dbReference type="PaxDb" id="4113-PGSC0003DMT400085485"/>
<evidence type="ECO:0000313" key="2">
    <source>
        <dbReference type="EnsemblPlants" id="PGSC0003DMT400085485"/>
    </source>
</evidence>
<proteinExistence type="predicted"/>
<dbReference type="Pfam" id="PF20167">
    <property type="entry name" value="Transposase_32"/>
    <property type="match status" value="1"/>
</dbReference>
<evidence type="ECO:0000259" key="1">
    <source>
        <dbReference type="Pfam" id="PF20167"/>
    </source>
</evidence>
<reference evidence="2" key="2">
    <citation type="submission" date="2015-06" db="UniProtKB">
        <authorList>
            <consortium name="EnsemblPlants"/>
        </authorList>
    </citation>
    <scope>IDENTIFICATION</scope>
    <source>
        <strain evidence="2">DM1-3 516 R44</strain>
    </source>
</reference>
<keyword evidence="3" id="KW-1185">Reference proteome</keyword>
<dbReference type="Gramene" id="PGSC0003DMT400085485">
    <property type="protein sequence ID" value="PGSC0003DMT400085485"/>
    <property type="gene ID" value="PGSC0003DMG400035056"/>
</dbReference>
<dbReference type="HOGENOM" id="CLU_028647_1_1_1"/>
<dbReference type="AlphaFoldDB" id="M1D9L6"/>
<dbReference type="EnsemblPlants" id="PGSC0003DMT400085485">
    <property type="protein sequence ID" value="PGSC0003DMT400085485"/>
    <property type="gene ID" value="PGSC0003DMG400035056"/>
</dbReference>
<evidence type="ECO:0000313" key="3">
    <source>
        <dbReference type="Proteomes" id="UP000011115"/>
    </source>
</evidence>
<feature type="domain" description="Putative plant transposon protein" evidence="1">
    <location>
        <begin position="37"/>
        <end position="95"/>
    </location>
</feature>
<organism evidence="2 3">
    <name type="scientific">Solanum tuberosum</name>
    <name type="common">Potato</name>
    <dbReference type="NCBI Taxonomy" id="4113"/>
    <lineage>
        <taxon>Eukaryota</taxon>
        <taxon>Viridiplantae</taxon>
        <taxon>Streptophyta</taxon>
        <taxon>Embryophyta</taxon>
        <taxon>Tracheophyta</taxon>
        <taxon>Spermatophyta</taxon>
        <taxon>Magnoliopsida</taxon>
        <taxon>eudicotyledons</taxon>
        <taxon>Gunneridae</taxon>
        <taxon>Pentapetalae</taxon>
        <taxon>asterids</taxon>
        <taxon>lamiids</taxon>
        <taxon>Solanales</taxon>
        <taxon>Solanaceae</taxon>
        <taxon>Solanoideae</taxon>
        <taxon>Solaneae</taxon>
        <taxon>Solanum</taxon>
    </lineage>
</organism>
<reference evidence="3" key="1">
    <citation type="journal article" date="2011" name="Nature">
        <title>Genome sequence and analysis of the tuber crop potato.</title>
        <authorList>
            <consortium name="The Potato Genome Sequencing Consortium"/>
        </authorList>
    </citation>
    <scope>NUCLEOTIDE SEQUENCE [LARGE SCALE GENOMIC DNA]</scope>
    <source>
        <strain evidence="3">cv. DM1-3 516 R44</strain>
    </source>
</reference>
<protein>
    <submittedName>
        <fullName evidence="2">Integrase core domain containing protein</fullName>
    </submittedName>
</protein>